<keyword evidence="2" id="KW-1133">Transmembrane helix</keyword>
<dbReference type="Proteomes" id="UP001596122">
    <property type="component" value="Unassembled WGS sequence"/>
</dbReference>
<reference evidence="4" key="1">
    <citation type="journal article" date="2019" name="Int. J. Syst. Evol. Microbiol.">
        <title>The Global Catalogue of Microorganisms (GCM) 10K type strain sequencing project: providing services to taxonomists for standard genome sequencing and annotation.</title>
        <authorList>
            <consortium name="The Broad Institute Genomics Platform"/>
            <consortium name="The Broad Institute Genome Sequencing Center for Infectious Disease"/>
            <person name="Wu L."/>
            <person name="Ma J."/>
        </authorList>
    </citation>
    <scope>NUCLEOTIDE SEQUENCE [LARGE SCALE GENOMIC DNA]</scope>
    <source>
        <strain evidence="4">CCUG 43114</strain>
    </source>
</reference>
<feature type="region of interest" description="Disordered" evidence="1">
    <location>
        <begin position="1"/>
        <end position="26"/>
    </location>
</feature>
<feature type="transmembrane region" description="Helical" evidence="2">
    <location>
        <begin position="166"/>
        <end position="183"/>
    </location>
</feature>
<sequence length="237" mass="24008">MSTTAHPVVPAPGRAAGATSERADSAHRPRGWAWAGVAAGVAGIGTIVTSSMSTAVYDATVQGDAPAIVDVMAGQVPQLIAFHLTTMATVALLPVVAAGLHRRLRATTPADSLTGPVAAIGLVLVAVAALMGSGLDTEFLFAVGEPEVLVPEAAVVFGHWVGTIPWLWVGAGISGVAVAVAALRHRAVPRWLGVVGLVLGGLTLLLGISPLQYMAGMTGPVWLLVTMLGLALGDRRA</sequence>
<evidence type="ECO:0000256" key="1">
    <source>
        <dbReference type="SAM" id="MobiDB-lite"/>
    </source>
</evidence>
<feature type="transmembrane region" description="Helical" evidence="2">
    <location>
        <begin position="80"/>
        <end position="100"/>
    </location>
</feature>
<evidence type="ECO:0000313" key="3">
    <source>
        <dbReference type="EMBL" id="MFC5381147.1"/>
    </source>
</evidence>
<keyword evidence="4" id="KW-1185">Reference proteome</keyword>
<evidence type="ECO:0008006" key="5">
    <source>
        <dbReference type="Google" id="ProtNLM"/>
    </source>
</evidence>
<feature type="transmembrane region" description="Helical" evidence="2">
    <location>
        <begin position="112"/>
        <end position="131"/>
    </location>
</feature>
<comment type="caution">
    <text evidence="3">The sequence shown here is derived from an EMBL/GenBank/DDBJ whole genome shotgun (WGS) entry which is preliminary data.</text>
</comment>
<dbReference type="EMBL" id="JBHSLD010000009">
    <property type="protein sequence ID" value="MFC5381147.1"/>
    <property type="molecule type" value="Genomic_DNA"/>
</dbReference>
<evidence type="ECO:0000313" key="4">
    <source>
        <dbReference type="Proteomes" id="UP001596122"/>
    </source>
</evidence>
<organism evidence="3 4">
    <name type="scientific">Aquipuribacter nitratireducens</name>
    <dbReference type="NCBI Taxonomy" id="650104"/>
    <lineage>
        <taxon>Bacteria</taxon>
        <taxon>Bacillati</taxon>
        <taxon>Actinomycetota</taxon>
        <taxon>Actinomycetes</taxon>
        <taxon>Micrococcales</taxon>
        <taxon>Intrasporangiaceae</taxon>
        <taxon>Aquipuribacter</taxon>
    </lineage>
</organism>
<feature type="transmembrane region" description="Helical" evidence="2">
    <location>
        <begin position="32"/>
        <end position="52"/>
    </location>
</feature>
<feature type="transmembrane region" description="Helical" evidence="2">
    <location>
        <begin position="214"/>
        <end position="233"/>
    </location>
</feature>
<name>A0ABW0GMH7_9MICO</name>
<keyword evidence="2" id="KW-0472">Membrane</keyword>
<feature type="compositionally biased region" description="Low complexity" evidence="1">
    <location>
        <begin position="1"/>
        <end position="18"/>
    </location>
</feature>
<keyword evidence="2" id="KW-0812">Transmembrane</keyword>
<feature type="transmembrane region" description="Helical" evidence="2">
    <location>
        <begin position="190"/>
        <end position="208"/>
    </location>
</feature>
<accession>A0ABW0GMH7</accession>
<protein>
    <recommendedName>
        <fullName evidence="5">DUF4386 family protein</fullName>
    </recommendedName>
</protein>
<evidence type="ECO:0000256" key="2">
    <source>
        <dbReference type="SAM" id="Phobius"/>
    </source>
</evidence>
<proteinExistence type="predicted"/>
<gene>
    <name evidence="3" type="ORF">ACFPJ6_10120</name>
</gene>
<dbReference type="RefSeq" id="WP_340270544.1">
    <property type="nucleotide sequence ID" value="NZ_JBBEOG010000007.1"/>
</dbReference>